<comment type="caution">
    <text evidence="1">The sequence shown here is derived from an EMBL/GenBank/DDBJ whole genome shotgun (WGS) entry which is preliminary data.</text>
</comment>
<reference evidence="1 2" key="1">
    <citation type="submission" date="2019-11" db="EMBL/GenBank/DDBJ databases">
        <title>Epiphytic Pseudomonas syringae from cherry orchards.</title>
        <authorList>
            <person name="Hulin M.T."/>
        </authorList>
    </citation>
    <scope>NUCLEOTIDE SEQUENCE [LARGE SCALE GENOMIC DNA]</scope>
    <source>
        <strain evidence="1 2">PA-6-9F</strain>
    </source>
</reference>
<dbReference type="RefSeq" id="WP_236300673.1">
    <property type="nucleotide sequence ID" value="NZ_WKEB01000094.1"/>
</dbReference>
<proteinExistence type="predicted"/>
<dbReference type="EMBL" id="WKEW01000110">
    <property type="protein sequence ID" value="MCF5059916.1"/>
    <property type="molecule type" value="Genomic_DNA"/>
</dbReference>
<dbReference type="AlphaFoldDB" id="A0AAW5AB45"/>
<gene>
    <name evidence="1" type="ORF">GIW75_23575</name>
</gene>
<dbReference type="Proteomes" id="UP000814172">
    <property type="component" value="Unassembled WGS sequence"/>
</dbReference>
<evidence type="ECO:0000313" key="1">
    <source>
        <dbReference type="EMBL" id="MCF5059916.1"/>
    </source>
</evidence>
<protein>
    <recommendedName>
        <fullName evidence="3">DUF4354 family protein</fullName>
    </recommendedName>
</protein>
<evidence type="ECO:0008006" key="3">
    <source>
        <dbReference type="Google" id="ProtNLM"/>
    </source>
</evidence>
<accession>A0AAW5AB45</accession>
<keyword evidence="2" id="KW-1185">Reference proteome</keyword>
<evidence type="ECO:0000313" key="2">
    <source>
        <dbReference type="Proteomes" id="UP000814172"/>
    </source>
</evidence>
<organism evidence="1 2">
    <name type="scientific">Pseudomonas proteolytica</name>
    <dbReference type="NCBI Taxonomy" id="219574"/>
    <lineage>
        <taxon>Bacteria</taxon>
        <taxon>Pseudomonadati</taxon>
        <taxon>Pseudomonadota</taxon>
        <taxon>Gammaproteobacteria</taxon>
        <taxon>Pseudomonadales</taxon>
        <taxon>Pseudomonadaceae</taxon>
        <taxon>Pseudomonas</taxon>
    </lineage>
</organism>
<sequence length="64" mass="6551">MADKNAGSGFPVDGGAGEKLAYLTKQISPADQGKAEKGQLNFSLNIQVDASGRQMAAGFSCCIS</sequence>
<name>A0AAW5AB45_9PSED</name>